<dbReference type="InterPro" id="IPR029068">
    <property type="entry name" value="Glyas_Bleomycin-R_OHBP_Dase"/>
</dbReference>
<feature type="domain" description="VOC" evidence="1">
    <location>
        <begin position="1"/>
        <end position="122"/>
    </location>
</feature>
<dbReference type="Pfam" id="PF00903">
    <property type="entry name" value="Glyoxalase"/>
    <property type="match status" value="1"/>
</dbReference>
<dbReference type="InterPro" id="IPR037523">
    <property type="entry name" value="VOC_core"/>
</dbReference>
<dbReference type="AlphaFoldDB" id="A0A6L6QBW6"/>
<dbReference type="EMBL" id="WNKX01000002">
    <property type="protein sequence ID" value="MTW09571.1"/>
    <property type="molecule type" value="Genomic_DNA"/>
</dbReference>
<dbReference type="SUPFAM" id="SSF54593">
    <property type="entry name" value="Glyoxalase/Bleomycin resistance protein/Dihydroxybiphenyl dioxygenase"/>
    <property type="match status" value="1"/>
</dbReference>
<dbReference type="Gene3D" id="3.10.180.10">
    <property type="entry name" value="2,3-Dihydroxybiphenyl 1,2-Dioxygenase, domain 1"/>
    <property type="match status" value="1"/>
</dbReference>
<dbReference type="Proteomes" id="UP000472320">
    <property type="component" value="Unassembled WGS sequence"/>
</dbReference>
<protein>
    <submittedName>
        <fullName evidence="2">VOC family protein</fullName>
    </submittedName>
</protein>
<dbReference type="PROSITE" id="PS51819">
    <property type="entry name" value="VOC"/>
    <property type="match status" value="1"/>
</dbReference>
<evidence type="ECO:0000313" key="3">
    <source>
        <dbReference type="Proteomes" id="UP000472320"/>
    </source>
</evidence>
<evidence type="ECO:0000259" key="1">
    <source>
        <dbReference type="PROSITE" id="PS51819"/>
    </source>
</evidence>
<comment type="caution">
    <text evidence="2">The sequence shown here is derived from an EMBL/GenBank/DDBJ whole genome shotgun (WGS) entry which is preliminary data.</text>
</comment>
<organism evidence="2 3">
    <name type="scientific">Massilia eburnea</name>
    <dbReference type="NCBI Taxonomy" id="1776165"/>
    <lineage>
        <taxon>Bacteria</taxon>
        <taxon>Pseudomonadati</taxon>
        <taxon>Pseudomonadota</taxon>
        <taxon>Betaproteobacteria</taxon>
        <taxon>Burkholderiales</taxon>
        <taxon>Oxalobacteraceae</taxon>
        <taxon>Telluria group</taxon>
        <taxon>Massilia</taxon>
    </lineage>
</organism>
<gene>
    <name evidence="2" type="ORF">GM658_03070</name>
</gene>
<evidence type="ECO:0000313" key="2">
    <source>
        <dbReference type="EMBL" id="MTW09571.1"/>
    </source>
</evidence>
<name>A0A6L6QBW6_9BURK</name>
<accession>A0A6L6QBW6</accession>
<proteinExistence type="predicted"/>
<dbReference type="OrthoDB" id="9800438at2"/>
<dbReference type="RefSeq" id="WP_155452552.1">
    <property type="nucleotide sequence ID" value="NZ_WNKX01000002.1"/>
</dbReference>
<sequence length="124" mass="13505">MIDHVSIATCDLPRAVEFYKACLEPLGYSVQHQDAGQAIFGADGHWAFAIYPAQGDAPLVGQRGHIAIRAKSQLATHAFHANAIAQGAASLRAPGLRPDVNERYFGTMITDPDQHTIEVVHWMD</sequence>
<dbReference type="PANTHER" id="PTHR35006">
    <property type="entry name" value="GLYOXALASE FAMILY PROTEIN (AFU_ORTHOLOGUE AFUA_5G14830)"/>
    <property type="match status" value="1"/>
</dbReference>
<dbReference type="PANTHER" id="PTHR35006:SF2">
    <property type="entry name" value="GLYOXALASE FAMILY PROTEIN (AFU_ORTHOLOGUE AFUA_5G14830)"/>
    <property type="match status" value="1"/>
</dbReference>
<dbReference type="InterPro" id="IPR004360">
    <property type="entry name" value="Glyas_Fos-R_dOase_dom"/>
</dbReference>
<keyword evidence="3" id="KW-1185">Reference proteome</keyword>
<reference evidence="2 3" key="1">
    <citation type="submission" date="2019-11" db="EMBL/GenBank/DDBJ databases">
        <title>Type strains purchased from KCTC, JCM and DSMZ.</title>
        <authorList>
            <person name="Lu H."/>
        </authorList>
    </citation>
    <scope>NUCLEOTIDE SEQUENCE [LARGE SCALE GENOMIC DNA]</scope>
    <source>
        <strain evidence="2 3">JCM 31587</strain>
    </source>
</reference>